<feature type="compositionally biased region" description="Basic and acidic residues" evidence="3">
    <location>
        <begin position="92"/>
        <end position="114"/>
    </location>
</feature>
<evidence type="ECO:0000256" key="1">
    <source>
        <dbReference type="ARBA" id="ARBA00006096"/>
    </source>
</evidence>
<comment type="caution">
    <text evidence="5">The sequence shown here is derived from an EMBL/GenBank/DDBJ whole genome shotgun (WGS) entry which is preliminary data.</text>
</comment>
<dbReference type="InterPro" id="IPR012338">
    <property type="entry name" value="Beta-lactam/transpept-like"/>
</dbReference>
<feature type="compositionally biased region" description="Pro residues" evidence="3">
    <location>
        <begin position="81"/>
        <end position="91"/>
    </location>
</feature>
<feature type="compositionally biased region" description="Basic and acidic residues" evidence="3">
    <location>
        <begin position="181"/>
        <end position="196"/>
    </location>
</feature>
<evidence type="ECO:0000256" key="3">
    <source>
        <dbReference type="SAM" id="MobiDB-lite"/>
    </source>
</evidence>
<dbReference type="SUPFAM" id="SSF56601">
    <property type="entry name" value="beta-lactamase/transpeptidase-like"/>
    <property type="match status" value="1"/>
</dbReference>
<proteinExistence type="inferred from homology"/>
<dbReference type="PRINTS" id="PR00922">
    <property type="entry name" value="DADACBPTASE3"/>
</dbReference>
<keyword evidence="5" id="KW-0645">Protease</keyword>
<feature type="region of interest" description="Disordered" evidence="3">
    <location>
        <begin position="1"/>
        <end position="313"/>
    </location>
</feature>
<dbReference type="InterPro" id="IPR000667">
    <property type="entry name" value="Peptidase_S13"/>
</dbReference>
<dbReference type="GO" id="GO:0004185">
    <property type="term" value="F:serine-type carboxypeptidase activity"/>
    <property type="evidence" value="ECO:0007669"/>
    <property type="project" value="InterPro"/>
</dbReference>
<evidence type="ECO:0000256" key="2">
    <source>
        <dbReference type="ARBA" id="ARBA00022801"/>
    </source>
</evidence>
<reference evidence="5 6" key="1">
    <citation type="submission" date="2016-12" db="EMBL/GenBank/DDBJ databases">
        <title>The draft genome sequence of Actinophytocola sp. 11-183.</title>
        <authorList>
            <person name="Wang W."/>
            <person name="Yuan L."/>
        </authorList>
    </citation>
    <scope>NUCLEOTIDE SEQUENCE [LARGE SCALE GENOMIC DNA]</scope>
    <source>
        <strain evidence="5 6">11-183</strain>
    </source>
</reference>
<sequence>MRAAGAPAVEEPTAQAPAEWWTDQPPARREPSQERSPEDSSPAEEAPAQHPGDWWSDQRPADREPESTGERSSALEQRPADPAPTRPPEAPPQRDEQRPDQWWTDRKPPTEPPRDQTGGTPPADRREALWPRTEEPRDNRGPARPRPEHSYLDQPHRDSSRLDPPTIRHPIPRVDTPGKSTPRETPQREATQREATQRQTTQRGATPGEATVRRDRPRADPAGEATVRVPVPPPAPKPNLDPPTVVQRPVQPPARPQNAVGAAFWDQKAPPQRPQQRPAPETPTTAVKAAVKAPAKAPAKAEPETPTTPKPARRRTPLVVAVALVAVIGLAAGVVFGVPGLSDRLGITDGGSDVAIKPPAPPVEFTPGLRGPGADAPAPTAAGVQAALAGPSSASALGTLTGMVVDPASGETLWQSDPQTPLVPASTTKLLTAAAALLSLDHTEQLVTKVVQGSAPGEVVIVGGGDPTLSSLKKGVESVYPGAAHLSDLVDQVKASGVPVQSVRVDLSRYSGESSAPGWIPADIGAGYIAPMVPAMLDGGRSDARAQNGSRTANPARALAEEFANRLGATVPAEAVQDAPSDAKVLAEVRSAPMVELVDNVLRASDNVLAEAVAREVARAAGKEASFAGASEATREVLAANGFDLAGVQLADASGLSTENRVSAGLLAKILEVAAGTAGDPRTAKLRPLLGGLPVAGGSGTLDDRYDTGDSAAGKGWVRAKTGTLSGVNSLAGVVLDQDGRVLVFALMTADTDASARPALDAIAAALRGCGCR</sequence>
<keyword evidence="4" id="KW-0472">Membrane</keyword>
<name>A0A1Q8C0Q6_9PSEU</name>
<keyword evidence="5" id="KW-0121">Carboxypeptidase</keyword>
<feature type="compositionally biased region" description="Basic and acidic residues" evidence="3">
    <location>
        <begin position="26"/>
        <end position="38"/>
    </location>
</feature>
<dbReference type="PANTHER" id="PTHR30023">
    <property type="entry name" value="D-ALANYL-D-ALANINE CARBOXYPEPTIDASE"/>
    <property type="match status" value="1"/>
</dbReference>
<protein>
    <submittedName>
        <fullName evidence="5">D-alanyl-D-alanine carboxypeptidase/D-alanyl-D-alanine-endopeptidase</fullName>
    </submittedName>
</protein>
<gene>
    <name evidence="5" type="ORF">BU204_35020</name>
</gene>
<dbReference type="Pfam" id="PF02113">
    <property type="entry name" value="Peptidase_S13"/>
    <property type="match status" value="2"/>
</dbReference>
<evidence type="ECO:0000313" key="6">
    <source>
        <dbReference type="Proteomes" id="UP000185596"/>
    </source>
</evidence>
<evidence type="ECO:0000256" key="4">
    <source>
        <dbReference type="SAM" id="Phobius"/>
    </source>
</evidence>
<keyword evidence="4" id="KW-1133">Transmembrane helix</keyword>
<dbReference type="AlphaFoldDB" id="A0A1Q8C0Q6"/>
<keyword evidence="2" id="KW-0378">Hydrolase</keyword>
<feature type="compositionally biased region" description="Basic and acidic residues" evidence="3">
    <location>
        <begin position="59"/>
        <end position="69"/>
    </location>
</feature>
<dbReference type="NCBIfam" id="TIGR00666">
    <property type="entry name" value="PBP4"/>
    <property type="match status" value="1"/>
</dbReference>
<comment type="similarity">
    <text evidence="1">Belongs to the peptidase S13 family.</text>
</comment>
<keyword evidence="4" id="KW-0812">Transmembrane</keyword>
<organism evidence="5 6">
    <name type="scientific">Actinophytocola xanthii</name>
    <dbReference type="NCBI Taxonomy" id="1912961"/>
    <lineage>
        <taxon>Bacteria</taxon>
        <taxon>Bacillati</taxon>
        <taxon>Actinomycetota</taxon>
        <taxon>Actinomycetes</taxon>
        <taxon>Pseudonocardiales</taxon>
        <taxon>Pseudonocardiaceae</taxon>
    </lineage>
</organism>
<evidence type="ECO:0000313" key="5">
    <source>
        <dbReference type="EMBL" id="OLF07938.1"/>
    </source>
</evidence>
<dbReference type="Proteomes" id="UP000185596">
    <property type="component" value="Unassembled WGS sequence"/>
</dbReference>
<feature type="compositionally biased region" description="Pro residues" evidence="3">
    <location>
        <begin position="230"/>
        <end position="241"/>
    </location>
</feature>
<dbReference type="PANTHER" id="PTHR30023:SF0">
    <property type="entry name" value="PENICILLIN-SENSITIVE CARBOXYPEPTIDASE A"/>
    <property type="match status" value="1"/>
</dbReference>
<dbReference type="GO" id="GO:0006508">
    <property type="term" value="P:proteolysis"/>
    <property type="evidence" value="ECO:0007669"/>
    <property type="project" value="InterPro"/>
</dbReference>
<feature type="compositionally biased region" description="Basic and acidic residues" evidence="3">
    <location>
        <begin position="211"/>
        <end position="221"/>
    </location>
</feature>
<dbReference type="STRING" id="1912961.BU204_35020"/>
<dbReference type="EMBL" id="MSIE01000100">
    <property type="protein sequence ID" value="OLF07938.1"/>
    <property type="molecule type" value="Genomic_DNA"/>
</dbReference>
<dbReference type="Gene3D" id="3.40.710.10">
    <property type="entry name" value="DD-peptidase/beta-lactamase superfamily"/>
    <property type="match status" value="2"/>
</dbReference>
<keyword evidence="6" id="KW-1185">Reference proteome</keyword>
<feature type="compositionally biased region" description="Low complexity" evidence="3">
    <location>
        <begin position="274"/>
        <end position="307"/>
    </location>
</feature>
<feature type="transmembrane region" description="Helical" evidence="4">
    <location>
        <begin position="318"/>
        <end position="338"/>
    </location>
</feature>
<feature type="compositionally biased region" description="Basic and acidic residues" evidence="3">
    <location>
        <begin position="123"/>
        <end position="161"/>
    </location>
</feature>
<dbReference type="GO" id="GO:0000270">
    <property type="term" value="P:peptidoglycan metabolic process"/>
    <property type="evidence" value="ECO:0007669"/>
    <property type="project" value="TreeGrafter"/>
</dbReference>
<accession>A0A1Q8C0Q6</accession>